<organism evidence="2 3">
    <name type="scientific">Sousa chinensis</name>
    <name type="common">Indo-pacific humpbacked dolphin</name>
    <name type="synonym">Steno chinensis</name>
    <dbReference type="NCBI Taxonomy" id="103600"/>
    <lineage>
        <taxon>Eukaryota</taxon>
        <taxon>Metazoa</taxon>
        <taxon>Chordata</taxon>
        <taxon>Craniata</taxon>
        <taxon>Vertebrata</taxon>
        <taxon>Euteleostomi</taxon>
        <taxon>Mammalia</taxon>
        <taxon>Eutheria</taxon>
        <taxon>Laurasiatheria</taxon>
        <taxon>Artiodactyla</taxon>
        <taxon>Whippomorpha</taxon>
        <taxon>Cetacea</taxon>
        <taxon>Odontoceti</taxon>
        <taxon>Delphinidae</taxon>
        <taxon>Sousa</taxon>
    </lineage>
</organism>
<proteinExistence type="predicted"/>
<keyword evidence="1" id="KW-1133">Transmembrane helix</keyword>
<sequence length="50" mass="5996">MRKIYEKHKKDNILPTLIVIIALLNIYLYMRLKSFTSVTIFSLINNRDIK</sequence>
<feature type="transmembrane region" description="Helical" evidence="1">
    <location>
        <begin position="12"/>
        <end position="30"/>
    </location>
</feature>
<keyword evidence="3" id="KW-1185">Reference proteome</keyword>
<dbReference type="EMBL" id="QWLN02007099">
    <property type="protein sequence ID" value="TEA35883.1"/>
    <property type="molecule type" value="Genomic_DNA"/>
</dbReference>
<protein>
    <submittedName>
        <fullName evidence="2">Uncharacterized protein</fullName>
    </submittedName>
</protein>
<evidence type="ECO:0000313" key="3">
    <source>
        <dbReference type="Proteomes" id="UP000295264"/>
    </source>
</evidence>
<evidence type="ECO:0000313" key="2">
    <source>
        <dbReference type="EMBL" id="TEA35883.1"/>
    </source>
</evidence>
<evidence type="ECO:0000256" key="1">
    <source>
        <dbReference type="SAM" id="Phobius"/>
    </source>
</evidence>
<name>A0A484GJM9_SOUCH</name>
<accession>A0A484GJM9</accession>
<comment type="caution">
    <text evidence="2">The sequence shown here is derived from an EMBL/GenBank/DDBJ whole genome shotgun (WGS) entry which is preliminary data.</text>
</comment>
<reference evidence="2 3" key="1">
    <citation type="journal article" date="2018" name="Genomics">
        <title>Molecular footprints of inshore aquatic adaptation in Indo-Pacific humpback dolphin (Sousa chinensis).</title>
        <authorList>
            <person name="Ming Y."/>
            <person name="Jian J."/>
            <person name="Yu F."/>
            <person name="Yu X."/>
            <person name="Wang J."/>
            <person name="Liu W."/>
        </authorList>
    </citation>
    <scope>NUCLEOTIDE SEQUENCE [LARGE SCALE GENOMIC DNA]</scope>
    <source>
        <strain evidence="2">MY-2018</strain>
        <tissue evidence="2">Skin</tissue>
    </source>
</reference>
<dbReference type="Proteomes" id="UP000295264">
    <property type="component" value="Unassembled WGS sequence"/>
</dbReference>
<dbReference type="AlphaFoldDB" id="A0A484GJM9"/>
<gene>
    <name evidence="2" type="ORF">DBR06_SOUSAS50410009</name>
</gene>
<keyword evidence="1" id="KW-0472">Membrane</keyword>
<keyword evidence="1" id="KW-0812">Transmembrane</keyword>